<evidence type="ECO:0000256" key="12">
    <source>
        <dbReference type="ARBA" id="ARBA00023200"/>
    </source>
</evidence>
<dbReference type="PRINTS" id="PR00349">
    <property type="entry name" value="VIRIONINFFCT"/>
</dbReference>
<keyword evidence="9" id="KW-0946">Virion</keyword>
<evidence type="ECO:0000256" key="2">
    <source>
        <dbReference type="ARBA" id="ARBA00004501"/>
    </source>
</evidence>
<evidence type="ECO:0000256" key="4">
    <source>
        <dbReference type="ARBA" id="ARBA00022511"/>
    </source>
</evidence>
<name>Q7SN89_SIV</name>
<evidence type="ECO:0000256" key="9">
    <source>
        <dbReference type="ARBA" id="ARBA00022844"/>
    </source>
</evidence>
<keyword evidence="8" id="KW-0832">Ubl conjugation</keyword>
<evidence type="ECO:0000256" key="5">
    <source>
        <dbReference type="ARBA" id="ARBA00022553"/>
    </source>
</evidence>
<evidence type="ECO:0000256" key="13">
    <source>
        <dbReference type="RuleBase" id="RU003341"/>
    </source>
</evidence>
<comment type="similarity">
    <text evidence="3 13">Belongs to the primate lentivirus group Vif protein family.</text>
</comment>
<keyword evidence="4" id="KW-1032">Host cell membrane</keyword>
<keyword evidence="12" id="KW-1035">Host cytoplasm</keyword>
<keyword evidence="5" id="KW-0597">Phosphoprotein</keyword>
<organismHost>
    <name type="scientific">Cercopithecidae</name>
    <name type="common">Old World monkeys</name>
    <dbReference type="NCBI Taxonomy" id="9527"/>
</organismHost>
<accession>Q7SN89</accession>
<keyword evidence="10" id="KW-1043">Host membrane</keyword>
<evidence type="ECO:0000256" key="1">
    <source>
        <dbReference type="ARBA" id="ARBA00004328"/>
    </source>
</evidence>
<sequence>MAEKMWIVRPIWKVDRRKVEQWHSLVKYHQYKGKKEAKDWEYVPHFKVPWGWWSHSEVHIPLGSNTKIKVTTYWKLTIEKGWLGTYGVGIAYIDNRCDPCYFTDIDPTVADKLVHNQYFPCFTDKAIRQAILGEQVLLCGFEKGHRDQVGSLQYLAIKAWARQQLKDGRRQRKSARGPHWGWRCRVCPLASQNANRSQPRSQVALSSRVHFPSVAHLCGTLA</sequence>
<evidence type="ECO:0000313" key="14">
    <source>
        <dbReference type="EMBL" id="AAP97005.1"/>
    </source>
</evidence>
<evidence type="ECO:0000256" key="7">
    <source>
        <dbReference type="ARBA" id="ARBA00022786"/>
    </source>
</evidence>
<evidence type="ECO:0000256" key="8">
    <source>
        <dbReference type="ARBA" id="ARBA00022843"/>
    </source>
</evidence>
<evidence type="ECO:0000256" key="11">
    <source>
        <dbReference type="ARBA" id="ARBA00023136"/>
    </source>
</evidence>
<keyword evidence="6" id="KW-0945">Host-virus interaction</keyword>
<evidence type="ECO:0000256" key="6">
    <source>
        <dbReference type="ARBA" id="ARBA00022581"/>
    </source>
</evidence>
<organism evidence="14">
    <name type="scientific">Simian immunodeficiency virus</name>
    <name type="common">SIV</name>
    <dbReference type="NCBI Taxonomy" id="11723"/>
    <lineage>
        <taxon>Viruses</taxon>
        <taxon>Riboviria</taxon>
        <taxon>Pararnavirae</taxon>
        <taxon>Artverviricota</taxon>
        <taxon>Revtraviricetes</taxon>
        <taxon>Ortervirales</taxon>
        <taxon>Retroviridae</taxon>
        <taxon>Orthoretrovirinae</taxon>
        <taxon>Lentivirus</taxon>
        <taxon>Lentivirus simimdef</taxon>
    </lineage>
</organism>
<dbReference type="GO" id="GO:0030430">
    <property type="term" value="C:host cell cytoplasm"/>
    <property type="evidence" value="ECO:0007669"/>
    <property type="project" value="UniProtKB-SubCell"/>
</dbReference>
<comment type="subcellular location">
    <subcellularLocation>
        <location evidence="2 13">Host cell membrane</location>
        <topology evidence="2 13">Peripheral membrane protein</topology>
        <orientation evidence="2 13">Cytoplasmic side</orientation>
    </subcellularLocation>
    <subcellularLocation>
        <location evidence="13">Host cytoplasm</location>
    </subcellularLocation>
    <subcellularLocation>
        <location evidence="1 13">Virion</location>
    </subcellularLocation>
    <text evidence="13">In the cytoplasm, seems to colocalize with intermediate filament vimentin. A fraction is associated with the cytoplasmic side of cellular membranes, presumably via the interaction with Pr55Gag precursor.</text>
</comment>
<evidence type="ECO:0000256" key="10">
    <source>
        <dbReference type="ARBA" id="ARBA00022870"/>
    </source>
</evidence>
<dbReference type="Pfam" id="PF00559">
    <property type="entry name" value="Vif"/>
    <property type="match status" value="1"/>
</dbReference>
<dbReference type="InterPro" id="IPR000475">
    <property type="entry name" value="Vif"/>
</dbReference>
<proteinExistence type="inferred from homology"/>
<gene>
    <name evidence="14" type="primary">vif</name>
</gene>
<dbReference type="GO" id="GO:0044423">
    <property type="term" value="C:virion component"/>
    <property type="evidence" value="ECO:0007669"/>
    <property type="project" value="UniProtKB-KW"/>
</dbReference>
<protein>
    <recommendedName>
        <fullName evidence="13">Virion infectivity factor</fullName>
    </recommendedName>
</protein>
<dbReference type="GO" id="GO:0019058">
    <property type="term" value="P:viral life cycle"/>
    <property type="evidence" value="ECO:0007669"/>
    <property type="project" value="InterPro"/>
</dbReference>
<keyword evidence="7" id="KW-0833">Ubl conjugation pathway</keyword>
<dbReference type="EMBL" id="AY336735">
    <property type="protein sequence ID" value="AAP97005.1"/>
    <property type="molecule type" value="Genomic_DNA"/>
</dbReference>
<dbReference type="GO" id="GO:0020002">
    <property type="term" value="C:host cell plasma membrane"/>
    <property type="evidence" value="ECO:0007669"/>
    <property type="project" value="UniProtKB-SubCell"/>
</dbReference>
<organismHost>
    <name type="scientific">Pan troglodytes</name>
    <name type="common">Chimpanzee</name>
    <dbReference type="NCBI Taxonomy" id="9598"/>
</organismHost>
<reference evidence="14" key="1">
    <citation type="journal article" date="2004" name="J. Virol.">
        <title>Further investigation of simian immunodeficiency virus Vif function in human cells.</title>
        <authorList>
            <person name="Gaddis N.C."/>
            <person name="Sheehy A.M."/>
            <person name="Ahmad K.M."/>
            <person name="Swanson C.M."/>
            <person name="Bishop K.N."/>
            <person name="Beer B.E."/>
            <person name="Marx P.A."/>
            <person name="Gao F."/>
            <person name="Bibollet-Ruche F."/>
            <person name="Hahn B.H."/>
            <person name="Malim M.H."/>
        </authorList>
    </citation>
    <scope>NUCLEOTIDE SEQUENCE</scope>
    <source>
        <strain evidence="14">SIVrcmNG411</strain>
    </source>
</reference>
<evidence type="ECO:0000256" key="3">
    <source>
        <dbReference type="ARBA" id="ARBA00006372"/>
    </source>
</evidence>
<keyword evidence="11" id="KW-0472">Membrane</keyword>